<dbReference type="Proteomes" id="UP000574390">
    <property type="component" value="Unassembled WGS sequence"/>
</dbReference>
<dbReference type="AlphaFoldDB" id="A0A7J6RUZ3"/>
<proteinExistence type="predicted"/>
<accession>A0A7J6RUZ3</accession>
<comment type="caution">
    <text evidence="2">The sequence shown here is derived from an EMBL/GenBank/DDBJ whole genome shotgun (WGS) entry which is preliminary data.</text>
</comment>
<sequence>MPSSIRRFIKLPDRDVWLPCYVLKKDEAHQGLYVVVEIGHSTIASKLLGDDVSHHQIADNHYVGAWIHLSYKTGWRTSPATVPGGKALLGGSGLEDEQVTDDLIEAIEALEVPLPPPQLAVSIQMALAQAAVPSLLVVIYLLIKDQFLLVKSLLVVIYLLIKVQFLLAKSLLVVIYLLIKVQFLLAKSLLVVLYLLIKVQFLLAKSLLVVLYLFIKVPSPVAKFPS</sequence>
<feature type="transmembrane region" description="Helical" evidence="1">
    <location>
        <begin position="125"/>
        <end position="143"/>
    </location>
</feature>
<evidence type="ECO:0000256" key="1">
    <source>
        <dbReference type="SAM" id="Phobius"/>
    </source>
</evidence>
<evidence type="ECO:0000313" key="2">
    <source>
        <dbReference type="EMBL" id="KAF4723610.1"/>
    </source>
</evidence>
<feature type="transmembrane region" description="Helical" evidence="1">
    <location>
        <begin position="191"/>
        <end position="215"/>
    </location>
</feature>
<gene>
    <name evidence="2" type="ORF">FOZ62_014342</name>
</gene>
<keyword evidence="1" id="KW-1133">Transmembrane helix</keyword>
<keyword evidence="1" id="KW-0472">Membrane</keyword>
<organism evidence="2 3">
    <name type="scientific">Perkinsus olseni</name>
    <name type="common">Perkinsus atlanticus</name>
    <dbReference type="NCBI Taxonomy" id="32597"/>
    <lineage>
        <taxon>Eukaryota</taxon>
        <taxon>Sar</taxon>
        <taxon>Alveolata</taxon>
        <taxon>Perkinsozoa</taxon>
        <taxon>Perkinsea</taxon>
        <taxon>Perkinsida</taxon>
        <taxon>Perkinsidae</taxon>
        <taxon>Perkinsus</taxon>
    </lineage>
</organism>
<keyword evidence="1" id="KW-0812">Transmembrane</keyword>
<name>A0A7J6RUZ3_PEROL</name>
<feature type="transmembrane region" description="Helical" evidence="1">
    <location>
        <begin position="155"/>
        <end position="179"/>
    </location>
</feature>
<evidence type="ECO:0000313" key="3">
    <source>
        <dbReference type="Proteomes" id="UP000574390"/>
    </source>
</evidence>
<reference evidence="2 3" key="1">
    <citation type="submission" date="2020-04" db="EMBL/GenBank/DDBJ databases">
        <title>Perkinsus olseni comparative genomics.</title>
        <authorList>
            <person name="Bogema D.R."/>
        </authorList>
    </citation>
    <scope>NUCLEOTIDE SEQUENCE [LARGE SCALE GENOMIC DNA]</scope>
    <source>
        <strain evidence="2">ATCC PRA-205</strain>
    </source>
</reference>
<protein>
    <submittedName>
        <fullName evidence="2">Uncharacterized protein</fullName>
    </submittedName>
</protein>
<dbReference type="EMBL" id="JABANM010019985">
    <property type="protein sequence ID" value="KAF4723610.1"/>
    <property type="molecule type" value="Genomic_DNA"/>
</dbReference>
<feature type="non-terminal residue" evidence="2">
    <location>
        <position position="226"/>
    </location>
</feature>